<evidence type="ECO:0000256" key="3">
    <source>
        <dbReference type="SAM" id="SignalP"/>
    </source>
</evidence>
<sequence>MIMLLVVISGIAIKLTAAFSSHIASKKLATIASRIHERIHPSSSQLQLVPLSKVWDSAASERCESFSTLVPKLGCKSLDINGALVETSNTSSNYKLYLATNIDDLPPITQLTLEVFDATAITLSSTSDWSAFEKAVVGAVVEPAISMYNSYANAVGYIEVLSGLRRRLSRMIVEVGENNALSPLVLPDGSTNKLITGKLSTIEEIAAQSSLILVLARDTNDGNSQAAASIELRLQPTDAKIPFSQPWLDSVERKIVRLFPFVHRNNDSSKPPMRPYLCNLCVSENLRGLGIGRALCRLVEAIACQQWGYDHLYLHVDPSNDAARILYEKEGYKDVGKRWSVIWAGGADGIGYYVKKLR</sequence>
<organism evidence="5 6">
    <name type="scientific">Cyclotella atomus</name>
    <dbReference type="NCBI Taxonomy" id="382360"/>
    <lineage>
        <taxon>Eukaryota</taxon>
        <taxon>Sar</taxon>
        <taxon>Stramenopiles</taxon>
        <taxon>Ochrophyta</taxon>
        <taxon>Bacillariophyta</taxon>
        <taxon>Coscinodiscophyceae</taxon>
        <taxon>Thalassiosirophycidae</taxon>
        <taxon>Stephanodiscales</taxon>
        <taxon>Stephanodiscaceae</taxon>
        <taxon>Cyclotella</taxon>
    </lineage>
</organism>
<dbReference type="GO" id="GO:0016746">
    <property type="term" value="F:acyltransferase activity"/>
    <property type="evidence" value="ECO:0007669"/>
    <property type="project" value="UniProtKB-KW"/>
</dbReference>
<evidence type="ECO:0000256" key="1">
    <source>
        <dbReference type="ARBA" id="ARBA00022679"/>
    </source>
</evidence>
<evidence type="ECO:0000259" key="4">
    <source>
        <dbReference type="PROSITE" id="PS51186"/>
    </source>
</evidence>
<feature type="signal peptide" evidence="3">
    <location>
        <begin position="1"/>
        <end position="18"/>
    </location>
</feature>
<dbReference type="Gene3D" id="3.40.630.30">
    <property type="match status" value="1"/>
</dbReference>
<dbReference type="PANTHER" id="PTHR43420:SF47">
    <property type="entry name" value="N-ACETYLTRANSFERASE DOMAIN-CONTAINING PROTEIN"/>
    <property type="match status" value="1"/>
</dbReference>
<accession>A0ABD3MMH1</accession>
<proteinExistence type="predicted"/>
<keyword evidence="6" id="KW-1185">Reference proteome</keyword>
<dbReference type="Pfam" id="PF00583">
    <property type="entry name" value="Acetyltransf_1"/>
    <property type="match status" value="1"/>
</dbReference>
<reference evidence="5 6" key="1">
    <citation type="submission" date="2024-10" db="EMBL/GenBank/DDBJ databases">
        <title>Updated reference genomes for cyclostephanoid diatoms.</title>
        <authorList>
            <person name="Roberts W.R."/>
            <person name="Alverson A.J."/>
        </authorList>
    </citation>
    <scope>NUCLEOTIDE SEQUENCE [LARGE SCALE GENOMIC DNA]</scope>
    <source>
        <strain evidence="5 6">AJA010-31</strain>
    </source>
</reference>
<dbReference type="PROSITE" id="PS51186">
    <property type="entry name" value="GNAT"/>
    <property type="match status" value="1"/>
</dbReference>
<keyword evidence="3" id="KW-0732">Signal</keyword>
<keyword evidence="2" id="KW-0012">Acyltransferase</keyword>
<dbReference type="Proteomes" id="UP001530400">
    <property type="component" value="Unassembled WGS sequence"/>
</dbReference>
<feature type="domain" description="N-acetyltransferase" evidence="4">
    <location>
        <begin position="200"/>
        <end position="358"/>
    </location>
</feature>
<dbReference type="InterPro" id="IPR016181">
    <property type="entry name" value="Acyl_CoA_acyltransferase"/>
</dbReference>
<dbReference type="AlphaFoldDB" id="A0ABD3MMH1"/>
<dbReference type="InterPro" id="IPR000182">
    <property type="entry name" value="GNAT_dom"/>
</dbReference>
<feature type="chain" id="PRO_5044846228" description="N-acetyltransferase domain-containing protein" evidence="3">
    <location>
        <begin position="19"/>
        <end position="358"/>
    </location>
</feature>
<name>A0ABD3MMH1_9STRA</name>
<keyword evidence="1" id="KW-0808">Transferase</keyword>
<dbReference type="PANTHER" id="PTHR43420">
    <property type="entry name" value="ACETYLTRANSFERASE"/>
    <property type="match status" value="1"/>
</dbReference>
<dbReference type="CDD" id="cd04301">
    <property type="entry name" value="NAT_SF"/>
    <property type="match status" value="1"/>
</dbReference>
<gene>
    <name evidence="5" type="ORF">ACHAWO_009433</name>
</gene>
<dbReference type="EMBL" id="JALLPJ020001408">
    <property type="protein sequence ID" value="KAL3765114.1"/>
    <property type="molecule type" value="Genomic_DNA"/>
</dbReference>
<evidence type="ECO:0000313" key="6">
    <source>
        <dbReference type="Proteomes" id="UP001530400"/>
    </source>
</evidence>
<comment type="caution">
    <text evidence="5">The sequence shown here is derived from an EMBL/GenBank/DDBJ whole genome shotgun (WGS) entry which is preliminary data.</text>
</comment>
<evidence type="ECO:0000256" key="2">
    <source>
        <dbReference type="ARBA" id="ARBA00023315"/>
    </source>
</evidence>
<dbReference type="InterPro" id="IPR050680">
    <property type="entry name" value="YpeA/RimI_acetyltransf"/>
</dbReference>
<evidence type="ECO:0000313" key="5">
    <source>
        <dbReference type="EMBL" id="KAL3765114.1"/>
    </source>
</evidence>
<dbReference type="SUPFAM" id="SSF55729">
    <property type="entry name" value="Acyl-CoA N-acyltransferases (Nat)"/>
    <property type="match status" value="1"/>
</dbReference>
<protein>
    <recommendedName>
        <fullName evidence="4">N-acetyltransferase domain-containing protein</fullName>
    </recommendedName>
</protein>